<keyword evidence="4 15" id="KW-0813">Transport</keyword>
<dbReference type="Gene3D" id="1.50.40.10">
    <property type="entry name" value="Mitochondrial carrier domain"/>
    <property type="match status" value="1"/>
</dbReference>
<feature type="repeat" description="Solcar" evidence="14">
    <location>
        <begin position="120"/>
        <end position="209"/>
    </location>
</feature>
<evidence type="ECO:0000256" key="10">
    <source>
        <dbReference type="ARBA" id="ARBA00023128"/>
    </source>
</evidence>
<comment type="function">
    <text evidence="16">Catalyzes the exchange of ADP and ATP across the membrane.</text>
</comment>
<evidence type="ECO:0000256" key="14">
    <source>
        <dbReference type="PROSITE-ProRule" id="PRU00282"/>
    </source>
</evidence>
<evidence type="ECO:0000256" key="3">
    <source>
        <dbReference type="ARBA" id="ARBA00011245"/>
    </source>
</evidence>
<keyword evidence="5" id="KW-0050">Antiport</keyword>
<evidence type="ECO:0000256" key="15">
    <source>
        <dbReference type="RuleBase" id="RU000488"/>
    </source>
</evidence>
<evidence type="ECO:0000256" key="8">
    <source>
        <dbReference type="ARBA" id="ARBA00022792"/>
    </source>
</evidence>
<dbReference type="SUPFAM" id="SSF103506">
    <property type="entry name" value="Mitochondrial carrier"/>
    <property type="match status" value="1"/>
</dbReference>
<dbReference type="PANTHER" id="PTHR45635:SF14">
    <property type="entry name" value="ADP_ATP TRANSLOCASE"/>
    <property type="match status" value="1"/>
</dbReference>
<dbReference type="PANTHER" id="PTHR45635">
    <property type="entry name" value="ADP,ATP CARRIER PROTEIN 1-RELATED-RELATED"/>
    <property type="match status" value="1"/>
</dbReference>
<evidence type="ECO:0000256" key="5">
    <source>
        <dbReference type="ARBA" id="ARBA00022449"/>
    </source>
</evidence>
<comment type="similarity">
    <text evidence="2 15">Belongs to the mitochondrial carrier (TC 2.A.29) family.</text>
</comment>
<dbReference type="InterPro" id="IPR002113">
    <property type="entry name" value="ADT_euk_type"/>
</dbReference>
<keyword evidence="9 16" id="KW-1133">Transmembrane helix</keyword>
<dbReference type="GO" id="GO:1990544">
    <property type="term" value="P:mitochondrial ATP transmembrane transport"/>
    <property type="evidence" value="ECO:0007669"/>
    <property type="project" value="InterPro"/>
</dbReference>
<evidence type="ECO:0000256" key="2">
    <source>
        <dbReference type="ARBA" id="ARBA00006375"/>
    </source>
</evidence>
<evidence type="ECO:0000256" key="1">
    <source>
        <dbReference type="ARBA" id="ARBA00004448"/>
    </source>
</evidence>
<dbReference type="AlphaFoldDB" id="A0A0E4FHB5"/>
<dbReference type="PROSITE" id="PS50920">
    <property type="entry name" value="SOLCAR"/>
    <property type="match status" value="3"/>
</dbReference>
<feature type="transmembrane region" description="Helical" evidence="16">
    <location>
        <begin position="180"/>
        <end position="198"/>
    </location>
</feature>
<keyword evidence="8" id="KW-0999">Mitochondrion inner membrane</keyword>
<keyword evidence="10" id="KW-0496">Mitochondrion</keyword>
<dbReference type="PRINTS" id="PR00927">
    <property type="entry name" value="ADPTRNSLCASE"/>
</dbReference>
<dbReference type="EMBL" id="AB928008">
    <property type="protein sequence ID" value="BAR13235.1"/>
    <property type="molecule type" value="mRNA"/>
</dbReference>
<comment type="subcellular location">
    <subcellularLocation>
        <location evidence="16">Membrane</location>
        <topology evidence="16">Multi-pass membrane protein</topology>
    </subcellularLocation>
    <subcellularLocation>
        <location evidence="1">Mitochondrion inner membrane</location>
        <topology evidence="1">Multi-pass membrane protein</topology>
    </subcellularLocation>
</comment>
<gene>
    <name evidence="17" type="primary">AhANTI2</name>
</gene>
<evidence type="ECO:0000256" key="11">
    <source>
        <dbReference type="ARBA" id="ARBA00023136"/>
    </source>
</evidence>
<proteinExistence type="evidence at transcript level"/>
<dbReference type="FunFam" id="1.50.40.10:FF:000002">
    <property type="entry name" value="Putative ADP/ATP translocase 2-like"/>
    <property type="match status" value="1"/>
</dbReference>
<comment type="caution">
    <text evidence="16">Lacks conserved residue(s) required for the propagation of feature annotation.</text>
</comment>
<dbReference type="GO" id="GO:0140021">
    <property type="term" value="P:mitochondrial ADP transmembrane transport"/>
    <property type="evidence" value="ECO:0007669"/>
    <property type="project" value="InterPro"/>
</dbReference>
<evidence type="ECO:0000256" key="12">
    <source>
        <dbReference type="ARBA" id="ARBA00024143"/>
    </source>
</evidence>
<sequence>MAEPKKKERKKKDAWGFIKDFAAGGVSAAISKTAVAPIERVKLLLQVQHISKQIKAEDRYKGIVDAFVRIPKEQGFTSLWRGNLANVIRYFPTQALNFAFKDVYKSIFLAGVNKNTQFWRYFAGNLASGGAAGATSMCFVYPLDFARTRLAADVGKGKNKEYKGLVDCITKTLKSDGPIGLYRGFVVSVQGIIIYRATYFGFFDTAQGMLPDKKNTPIVVTWFIAQTVTTVAGIASYPLDTVRRRMMMQSGRPVNERIYKSTAHCWATILKTEGASAFFKGAFSNVLRGAGGAFVLVLYGEIKKYI</sequence>
<dbReference type="PRINTS" id="PR00926">
    <property type="entry name" value="MITOCARRIER"/>
</dbReference>
<dbReference type="GO" id="GO:0005471">
    <property type="term" value="F:ATP:ADP antiporter activity"/>
    <property type="evidence" value="ECO:0007669"/>
    <property type="project" value="UniProtKB-UniRule"/>
</dbReference>
<evidence type="ECO:0000256" key="13">
    <source>
        <dbReference type="ARBA" id="ARBA00045250"/>
    </source>
</evidence>
<reference evidence="17" key="1">
    <citation type="journal article" date="2015" name="PLoS ONE">
        <title>Two Adenine Nucleotide Translocase Paralogues Involved in Cell Proliferation and Spermatogenesis in the Silkworm Bombyx mori.</title>
        <authorList>
            <person name="Sugahara R."/>
            <person name="Jouraku A."/>
            <person name="Nakakura T."/>
            <person name="Kusakabe T."/>
            <person name="Yamamoto T."/>
            <person name="Shinohara Y."/>
            <person name="Miyoshi H."/>
            <person name="Shiotsuki T."/>
        </authorList>
    </citation>
    <scope>NUCLEOTIDE SEQUENCE</scope>
</reference>
<evidence type="ECO:0000256" key="9">
    <source>
        <dbReference type="ARBA" id="ARBA00022989"/>
    </source>
</evidence>
<evidence type="ECO:0000313" key="17">
    <source>
        <dbReference type="EMBL" id="BAR13235.1"/>
    </source>
</evidence>
<dbReference type="InterPro" id="IPR018108">
    <property type="entry name" value="MCP_transmembrane"/>
</dbReference>
<comment type="function">
    <text evidence="13">ADP:ATP antiporter that mediates import of ADP into the mitochondrial matrix for ATP synthesis, and export of ATP out to fuel the cell. Cycles between the cytoplasmic-open state (c-state) and the matrix-open state (m-state): operates by the alternating access mechanism with a single substrate-binding site intermittently exposed to either the cytosolic (c-state) or matrix (m-state) side of the inner mitochondrial membrane.</text>
</comment>
<dbReference type="Pfam" id="PF00153">
    <property type="entry name" value="Mito_carr"/>
    <property type="match status" value="3"/>
</dbReference>
<feature type="repeat" description="Solcar" evidence="14">
    <location>
        <begin position="15"/>
        <end position="107"/>
    </location>
</feature>
<accession>A0A0E4FHB5</accession>
<comment type="catalytic activity">
    <reaction evidence="12">
        <text>ADP(in) + ATP(out) = ADP(out) + ATP(in)</text>
        <dbReference type="Rhea" id="RHEA:34999"/>
        <dbReference type="ChEBI" id="CHEBI:30616"/>
        <dbReference type="ChEBI" id="CHEBI:456216"/>
    </reaction>
    <physiologicalReaction direction="left-to-right" evidence="12">
        <dbReference type="Rhea" id="RHEA:35000"/>
    </physiologicalReaction>
</comment>
<evidence type="ECO:0000256" key="16">
    <source>
        <dbReference type="RuleBase" id="RU368008"/>
    </source>
</evidence>
<keyword evidence="6 14" id="KW-0812">Transmembrane</keyword>
<comment type="subunit">
    <text evidence="3 16">Monomer.</text>
</comment>
<feature type="repeat" description="Solcar" evidence="14">
    <location>
        <begin position="220"/>
        <end position="305"/>
    </location>
</feature>
<feature type="transmembrane region" description="Helical" evidence="16">
    <location>
        <begin position="218"/>
        <end position="239"/>
    </location>
</feature>
<dbReference type="GO" id="GO:0005743">
    <property type="term" value="C:mitochondrial inner membrane"/>
    <property type="evidence" value="ECO:0007669"/>
    <property type="project" value="UniProtKB-SubCell"/>
</dbReference>
<evidence type="ECO:0000256" key="4">
    <source>
        <dbReference type="ARBA" id="ARBA00022448"/>
    </source>
</evidence>
<organism evidence="17">
    <name type="scientific">Adoxophyes honmai</name>
    <name type="common">Smaller tea tortrix moth</name>
    <dbReference type="NCBI Taxonomy" id="85585"/>
    <lineage>
        <taxon>Eukaryota</taxon>
        <taxon>Metazoa</taxon>
        <taxon>Ecdysozoa</taxon>
        <taxon>Arthropoda</taxon>
        <taxon>Hexapoda</taxon>
        <taxon>Insecta</taxon>
        <taxon>Pterygota</taxon>
        <taxon>Neoptera</taxon>
        <taxon>Endopterygota</taxon>
        <taxon>Lepidoptera</taxon>
        <taxon>Glossata</taxon>
        <taxon>Ditrysia</taxon>
        <taxon>Tortricoidea</taxon>
        <taxon>Tortricidae</taxon>
        <taxon>Tortricinae</taxon>
        <taxon>Adoxophyes</taxon>
    </lineage>
</organism>
<evidence type="ECO:0000256" key="7">
    <source>
        <dbReference type="ARBA" id="ARBA00022737"/>
    </source>
</evidence>
<protein>
    <recommendedName>
        <fullName evidence="16">ADP/ATP translocase</fullName>
    </recommendedName>
    <alternativeName>
        <fullName evidence="16">ADP,ATP carrier protein</fullName>
    </alternativeName>
</protein>
<dbReference type="InterPro" id="IPR002067">
    <property type="entry name" value="MCP"/>
</dbReference>
<keyword evidence="11 14" id="KW-0472">Membrane</keyword>
<dbReference type="GO" id="GO:1901029">
    <property type="term" value="P:negative regulation of mitochondrial outer membrane permeabilization involved in apoptotic signaling pathway"/>
    <property type="evidence" value="ECO:0007669"/>
    <property type="project" value="TreeGrafter"/>
</dbReference>
<dbReference type="InterPro" id="IPR023395">
    <property type="entry name" value="MCP_dom_sf"/>
</dbReference>
<evidence type="ECO:0000256" key="6">
    <source>
        <dbReference type="ARBA" id="ARBA00022692"/>
    </source>
</evidence>
<keyword evidence="7" id="KW-0677">Repeat</keyword>
<name>A0A0E4FHB5_ADOHO</name>